<dbReference type="AlphaFoldDB" id="A0A518G477"/>
<dbReference type="EMBL" id="CP036298">
    <property type="protein sequence ID" value="QDV23370.1"/>
    <property type="molecule type" value="Genomic_DNA"/>
</dbReference>
<gene>
    <name evidence="2" type="ORF">Q31a_16680</name>
</gene>
<organism evidence="2 3">
    <name type="scientific">Aureliella helgolandensis</name>
    <dbReference type="NCBI Taxonomy" id="2527968"/>
    <lineage>
        <taxon>Bacteria</taxon>
        <taxon>Pseudomonadati</taxon>
        <taxon>Planctomycetota</taxon>
        <taxon>Planctomycetia</taxon>
        <taxon>Pirellulales</taxon>
        <taxon>Pirellulaceae</taxon>
        <taxon>Aureliella</taxon>
    </lineage>
</organism>
<evidence type="ECO:0000313" key="2">
    <source>
        <dbReference type="EMBL" id="QDV23370.1"/>
    </source>
</evidence>
<evidence type="ECO:0000256" key="1">
    <source>
        <dbReference type="SAM" id="SignalP"/>
    </source>
</evidence>
<evidence type="ECO:0000313" key="3">
    <source>
        <dbReference type="Proteomes" id="UP000318017"/>
    </source>
</evidence>
<dbReference type="Proteomes" id="UP000318017">
    <property type="component" value="Chromosome"/>
</dbReference>
<feature type="signal peptide" evidence="1">
    <location>
        <begin position="1"/>
        <end position="18"/>
    </location>
</feature>
<keyword evidence="3" id="KW-1185">Reference proteome</keyword>
<protein>
    <recommendedName>
        <fullName evidence="4">Lipoprotein SmpA/OmlA domain-containing protein</fullName>
    </recommendedName>
</protein>
<dbReference type="KEGG" id="ahel:Q31a_16680"/>
<keyword evidence="1" id="KW-0732">Signal</keyword>
<reference evidence="2 3" key="1">
    <citation type="submission" date="2019-02" db="EMBL/GenBank/DDBJ databases">
        <title>Deep-cultivation of Planctomycetes and their phenomic and genomic characterization uncovers novel biology.</title>
        <authorList>
            <person name="Wiegand S."/>
            <person name="Jogler M."/>
            <person name="Boedeker C."/>
            <person name="Pinto D."/>
            <person name="Vollmers J."/>
            <person name="Rivas-Marin E."/>
            <person name="Kohn T."/>
            <person name="Peeters S.H."/>
            <person name="Heuer A."/>
            <person name="Rast P."/>
            <person name="Oberbeckmann S."/>
            <person name="Bunk B."/>
            <person name="Jeske O."/>
            <person name="Meyerdierks A."/>
            <person name="Storesund J.E."/>
            <person name="Kallscheuer N."/>
            <person name="Luecker S."/>
            <person name="Lage O.M."/>
            <person name="Pohl T."/>
            <person name="Merkel B.J."/>
            <person name="Hornburger P."/>
            <person name="Mueller R.-W."/>
            <person name="Bruemmer F."/>
            <person name="Labrenz M."/>
            <person name="Spormann A.M."/>
            <person name="Op den Camp H."/>
            <person name="Overmann J."/>
            <person name="Amann R."/>
            <person name="Jetten M.S.M."/>
            <person name="Mascher T."/>
            <person name="Medema M.H."/>
            <person name="Devos D.P."/>
            <person name="Kaster A.-K."/>
            <person name="Ovreas L."/>
            <person name="Rohde M."/>
            <person name="Galperin M.Y."/>
            <person name="Jogler C."/>
        </authorList>
    </citation>
    <scope>NUCLEOTIDE SEQUENCE [LARGE SCALE GENOMIC DNA]</scope>
    <source>
        <strain evidence="2 3">Q31a</strain>
    </source>
</reference>
<name>A0A518G477_9BACT</name>
<accession>A0A518G477</accession>
<dbReference type="PROSITE" id="PS51257">
    <property type="entry name" value="PROKAR_LIPOPROTEIN"/>
    <property type="match status" value="1"/>
</dbReference>
<proteinExistence type="predicted"/>
<evidence type="ECO:0008006" key="4">
    <source>
        <dbReference type="Google" id="ProtNLM"/>
    </source>
</evidence>
<feature type="chain" id="PRO_5021754912" description="Lipoprotein SmpA/OmlA domain-containing protein" evidence="1">
    <location>
        <begin position="19"/>
        <end position="116"/>
    </location>
</feature>
<sequence precursor="true">MLRVILVFSIVCSAILVAGCKPKLTGGTTLENATHLTLPQLREVTKGMESFNWVGSDKDYSYFQTQSGIYRLPATATSLKPRPGVDTMPELGTHNVEVVFLDDGTVSRLHAGLRSE</sequence>